<dbReference type="SUPFAM" id="SSF51419">
    <property type="entry name" value="PLP-binding barrel"/>
    <property type="match status" value="1"/>
</dbReference>
<comment type="cofactor">
    <cofactor evidence="1">
        <name>pyridoxal 5'-phosphate</name>
        <dbReference type="ChEBI" id="CHEBI:597326"/>
    </cofactor>
</comment>
<keyword evidence="3" id="KW-0413">Isomerase</keyword>
<gene>
    <name evidence="5" type="ORF">DP065_03170</name>
</gene>
<proteinExistence type="predicted"/>
<dbReference type="Proteomes" id="UP000250218">
    <property type="component" value="Chromosome"/>
</dbReference>
<feature type="domain" description="Alanine racemase N-terminal" evidence="4">
    <location>
        <begin position="8"/>
        <end position="205"/>
    </location>
</feature>
<dbReference type="RefSeq" id="WP_033178704.1">
    <property type="nucleotide sequence ID" value="NZ_CP030140.1"/>
</dbReference>
<dbReference type="InterPro" id="IPR001608">
    <property type="entry name" value="Ala_racemase_N"/>
</dbReference>
<dbReference type="Gene3D" id="3.20.20.10">
    <property type="entry name" value="Alanine racemase"/>
    <property type="match status" value="1"/>
</dbReference>
<dbReference type="CDD" id="cd06815">
    <property type="entry name" value="PLPDE_III_AR_like_1"/>
    <property type="match status" value="1"/>
</dbReference>
<dbReference type="GO" id="GO:0030170">
    <property type="term" value="F:pyridoxal phosphate binding"/>
    <property type="evidence" value="ECO:0007669"/>
    <property type="project" value="TreeGrafter"/>
</dbReference>
<dbReference type="AlphaFoldDB" id="A0A2Z4NDQ3"/>
<dbReference type="PANTHER" id="PTHR30511:SF3">
    <property type="entry name" value="LYSINE RACEMASE"/>
    <property type="match status" value="1"/>
</dbReference>
<dbReference type="GO" id="GO:0005829">
    <property type="term" value="C:cytosol"/>
    <property type="evidence" value="ECO:0007669"/>
    <property type="project" value="TreeGrafter"/>
</dbReference>
<dbReference type="InterPro" id="IPR000821">
    <property type="entry name" value="Ala_racemase"/>
</dbReference>
<evidence type="ECO:0000259" key="4">
    <source>
        <dbReference type="Pfam" id="PF01168"/>
    </source>
</evidence>
<name>A0A2Z4NDQ3_9BACT</name>
<dbReference type="GO" id="GO:0008784">
    <property type="term" value="F:alanine racemase activity"/>
    <property type="evidence" value="ECO:0007669"/>
    <property type="project" value="TreeGrafter"/>
</dbReference>
<reference evidence="6" key="1">
    <citation type="submission" date="2018-06" db="EMBL/GenBank/DDBJ databases">
        <title>Complete genome sequences of Mycoplasma anatis, M. anseris and M. cloacale type strains.</title>
        <authorList>
            <person name="Grozner D."/>
            <person name="Forro B."/>
            <person name="Sulyok K.M."/>
            <person name="Marton S."/>
            <person name="Kreizinger Z."/>
            <person name="Banyai K."/>
            <person name="Gyuranecz M."/>
        </authorList>
    </citation>
    <scope>NUCLEOTIDE SEQUENCE [LARGE SCALE GENOMIC DNA]</scope>
    <source>
        <strain evidence="6">ATCC 49234</strain>
    </source>
</reference>
<evidence type="ECO:0000313" key="6">
    <source>
        <dbReference type="Proteomes" id="UP000250218"/>
    </source>
</evidence>
<keyword evidence="6" id="KW-1185">Reference proteome</keyword>
<dbReference type="Pfam" id="PF01168">
    <property type="entry name" value="Ala_racemase_N"/>
    <property type="match status" value="1"/>
</dbReference>
<dbReference type="PANTHER" id="PTHR30511">
    <property type="entry name" value="ALANINE RACEMASE"/>
    <property type="match status" value="1"/>
</dbReference>
<evidence type="ECO:0000313" key="5">
    <source>
        <dbReference type="EMBL" id="AWX69722.1"/>
    </source>
</evidence>
<accession>A0A2Z4NDQ3</accession>
<evidence type="ECO:0000256" key="3">
    <source>
        <dbReference type="ARBA" id="ARBA00023235"/>
    </source>
</evidence>
<protein>
    <submittedName>
        <fullName evidence="5">Alanine/ornithine racemase family PLP-dependent enzyme</fullName>
    </submittedName>
</protein>
<keyword evidence="2" id="KW-0663">Pyridoxal phosphate</keyword>
<evidence type="ECO:0000256" key="2">
    <source>
        <dbReference type="ARBA" id="ARBA00022898"/>
    </source>
</evidence>
<organism evidence="5 6">
    <name type="scientific">[Mycoplasma] anseris</name>
    <dbReference type="NCBI Taxonomy" id="92400"/>
    <lineage>
        <taxon>Bacteria</taxon>
        <taxon>Bacillati</taxon>
        <taxon>Mycoplasmatota</taxon>
        <taxon>Mycoplasmoidales</taxon>
        <taxon>Metamycoplasmataceae</taxon>
        <taxon>Metamycoplasma</taxon>
    </lineage>
</organism>
<dbReference type="KEGG" id="mane:DP065_03170"/>
<dbReference type="EMBL" id="CP030140">
    <property type="protein sequence ID" value="AWX69722.1"/>
    <property type="molecule type" value="Genomic_DNA"/>
</dbReference>
<sequence length="358" mass="40521">MAYPKIIIDEQKFLHNIKVVQEICAEKGIEVLAVTKGFCGNRRMAELYAKAGIKFFGDSRLDNFEVYKDIKGHKQLLRLPQIDEIPRLVELCDSSLNSELDTIKAISDYCLANNKTHEVIVMVDLGDRREGFLPEDTVEACGKIINEMKGVKLVGLGCNFGCYGGRIPSDEAMKIFADLNNEVQAKYNVKFSHISGGNSLSLHLVWENRMPKEVNVLRMSFAMIFGTEDKYRKTIRNMHRDAFQCQAKVIEVKRKSSMPIGEPGLDAFGNIPTFEDIGDIDRIICAIGKIDTMFDAMTPLDKDMEILGGSSDHMIINVDKCKKQYKVGDIITFNLDWGSLLYLFNSNYVEKEFINKID</sequence>
<dbReference type="InterPro" id="IPR029066">
    <property type="entry name" value="PLP-binding_barrel"/>
</dbReference>
<evidence type="ECO:0000256" key="1">
    <source>
        <dbReference type="ARBA" id="ARBA00001933"/>
    </source>
</evidence>